<evidence type="ECO:0000256" key="5">
    <source>
        <dbReference type="ARBA" id="ARBA00020264"/>
    </source>
</evidence>
<dbReference type="UniPathway" id="UPA00988"/>
<name>A0A2N1J8C6_9BASI</name>
<dbReference type="InterPro" id="IPR019519">
    <property type="entry name" value="Elp5"/>
</dbReference>
<evidence type="ECO:0000256" key="1">
    <source>
        <dbReference type="ARBA" id="ARBA00004123"/>
    </source>
</evidence>
<reference evidence="10 11" key="1">
    <citation type="submission" date="2017-10" db="EMBL/GenBank/DDBJ databases">
        <title>A novel species of cold-tolerant Malassezia isolated from bats.</title>
        <authorList>
            <person name="Lorch J.M."/>
            <person name="Palmer J.M."/>
            <person name="Vanderwolf K.J."/>
            <person name="Schmidt K.Z."/>
            <person name="Verant M.L."/>
            <person name="Weller T.J."/>
            <person name="Blehert D.S."/>
        </authorList>
    </citation>
    <scope>NUCLEOTIDE SEQUENCE [LARGE SCALE GENOMIC DNA]</scope>
    <source>
        <strain evidence="10 11">NWHC:44797-103</strain>
    </source>
</reference>
<evidence type="ECO:0000256" key="2">
    <source>
        <dbReference type="ARBA" id="ARBA00004496"/>
    </source>
</evidence>
<comment type="pathway">
    <text evidence="3">tRNA modification; 5-methoxycarbonylmethyl-2-thiouridine-tRNA biosynthesis.</text>
</comment>
<evidence type="ECO:0000313" key="10">
    <source>
        <dbReference type="EMBL" id="PKI82793.1"/>
    </source>
</evidence>
<evidence type="ECO:0000256" key="9">
    <source>
        <dbReference type="SAM" id="MobiDB-lite"/>
    </source>
</evidence>
<keyword evidence="11" id="KW-1185">Reference proteome</keyword>
<dbReference type="GO" id="GO:0005634">
    <property type="term" value="C:nucleus"/>
    <property type="evidence" value="ECO:0007669"/>
    <property type="project" value="UniProtKB-SubCell"/>
</dbReference>
<comment type="subcellular location">
    <subcellularLocation>
        <location evidence="2">Cytoplasm</location>
    </subcellularLocation>
    <subcellularLocation>
        <location evidence="1">Nucleus</location>
    </subcellularLocation>
</comment>
<dbReference type="PANTHER" id="PTHR15641:SF1">
    <property type="entry name" value="ELONGATOR COMPLEX PROTEIN 5"/>
    <property type="match status" value="1"/>
</dbReference>
<dbReference type="STRING" id="2020962.A0A2N1J8C6"/>
<proteinExistence type="inferred from homology"/>
<dbReference type="AlphaFoldDB" id="A0A2N1J8C6"/>
<evidence type="ECO:0000256" key="6">
    <source>
        <dbReference type="ARBA" id="ARBA00022490"/>
    </source>
</evidence>
<feature type="compositionally biased region" description="Polar residues" evidence="9">
    <location>
        <begin position="324"/>
        <end position="337"/>
    </location>
</feature>
<sequence>MRYASLSLADVQRRLSDALASFAQARATVCIDALEPLLLDNEVTHVYKFLRNLLISMPAYSRLVLRTAMDCDAQTSALVAALVAPMVWSGMEIPEHGTSLAHATIICRVHPPAVIRYMHKTYGLLPPSSAPALQRAAYLDAGMPVLRDLDRDGKADPRFWTVLHSIGARGPFGSHGEPGWWHLARDPTTHMRTSLHALDNSVHSAMPPVLTLEQVLGSNSDNAEQYAQGLGFLELHASLVHGKYAEELAACAHVSTPHRLRILALDMHAQHSSSAPAGDKSLQAMVEQLPFNLTETKEQRARRDQVPLPYTFQLQEQDAGVPAPSSTSTWRGSTGQSAIFFEPESEDDEDDEDPDDDLDV</sequence>
<dbReference type="GO" id="GO:0005829">
    <property type="term" value="C:cytosol"/>
    <property type="evidence" value="ECO:0007669"/>
    <property type="project" value="TreeGrafter"/>
</dbReference>
<dbReference type="PANTHER" id="PTHR15641">
    <property type="entry name" value="ELONGATOR COMPLEX PROTEIN 5"/>
    <property type="match status" value="1"/>
</dbReference>
<keyword evidence="7" id="KW-0819">tRNA processing</keyword>
<dbReference type="GO" id="GO:0002098">
    <property type="term" value="P:tRNA wobble uridine modification"/>
    <property type="evidence" value="ECO:0007669"/>
    <property type="project" value="InterPro"/>
</dbReference>
<gene>
    <name evidence="10" type="ORF">MVES_003292</name>
</gene>
<dbReference type="OrthoDB" id="3344786at2759"/>
<comment type="similarity">
    <text evidence="4">Belongs to the ELP5 family.</text>
</comment>
<evidence type="ECO:0000256" key="4">
    <source>
        <dbReference type="ARBA" id="ARBA00009567"/>
    </source>
</evidence>
<evidence type="ECO:0000313" key="11">
    <source>
        <dbReference type="Proteomes" id="UP000232875"/>
    </source>
</evidence>
<dbReference type="EMBL" id="KZ454993">
    <property type="protein sequence ID" value="PKI82793.1"/>
    <property type="molecule type" value="Genomic_DNA"/>
</dbReference>
<keyword evidence="8" id="KW-0539">Nucleus</keyword>
<accession>A0A2N1J8C6</accession>
<protein>
    <recommendedName>
        <fullName evidence="5">Elongator complex protein 5</fullName>
    </recommendedName>
</protein>
<dbReference type="GO" id="GO:0033588">
    <property type="term" value="C:elongator holoenzyme complex"/>
    <property type="evidence" value="ECO:0007669"/>
    <property type="project" value="InterPro"/>
</dbReference>
<feature type="compositionally biased region" description="Acidic residues" evidence="9">
    <location>
        <begin position="343"/>
        <end position="360"/>
    </location>
</feature>
<evidence type="ECO:0000256" key="3">
    <source>
        <dbReference type="ARBA" id="ARBA00005043"/>
    </source>
</evidence>
<feature type="region of interest" description="Disordered" evidence="9">
    <location>
        <begin position="311"/>
        <end position="360"/>
    </location>
</feature>
<evidence type="ECO:0000256" key="8">
    <source>
        <dbReference type="ARBA" id="ARBA00023242"/>
    </source>
</evidence>
<evidence type="ECO:0000256" key="7">
    <source>
        <dbReference type="ARBA" id="ARBA00022694"/>
    </source>
</evidence>
<dbReference type="Proteomes" id="UP000232875">
    <property type="component" value="Unassembled WGS sequence"/>
</dbReference>
<organism evidence="10 11">
    <name type="scientific">Malassezia vespertilionis</name>
    <dbReference type="NCBI Taxonomy" id="2020962"/>
    <lineage>
        <taxon>Eukaryota</taxon>
        <taxon>Fungi</taxon>
        <taxon>Dikarya</taxon>
        <taxon>Basidiomycota</taxon>
        <taxon>Ustilaginomycotina</taxon>
        <taxon>Malasseziomycetes</taxon>
        <taxon>Malasseziales</taxon>
        <taxon>Malasseziaceae</taxon>
        <taxon>Malassezia</taxon>
    </lineage>
</organism>
<keyword evidence="6" id="KW-0963">Cytoplasm</keyword>
<dbReference type="GO" id="GO:0000049">
    <property type="term" value="F:tRNA binding"/>
    <property type="evidence" value="ECO:0007669"/>
    <property type="project" value="TreeGrafter"/>
</dbReference>